<evidence type="ECO:0008006" key="3">
    <source>
        <dbReference type="Google" id="ProtNLM"/>
    </source>
</evidence>
<feature type="signal peptide" evidence="1">
    <location>
        <begin position="1"/>
        <end position="23"/>
    </location>
</feature>
<proteinExistence type="predicted"/>
<name>A0A212J7G6_9BACT</name>
<sequence>MMKIRKIVLCLTVSLFVSGQVFATKSKSISVAELKDKIAGAWVGQMIGNIYGLPHENKYVNAPGPENFPYGYTKNIDKLKQCDGAFSDDDTDIEYFYLLQMQKHGIEPSYEQLREAWMYHIRDRVWLANRATLGLMHFGYTPPFTGMKSINPHWYQIDPQLINEIWAYTAPGMVKYAAQKSDWAARITSDEWGVEPTIHYGAMYAAAFFEKDIKKLIEIGLKELPQDGRYANTVRDMIALHKKYPKWQDAWKEMAQKYYVDEPDMTKTIWNANLNGACAILAMLYGKGDFQYTLDLSCAMGFDADNQAATLSGLLGVINGLKGLPKDLYLPVEDWKEPFNDKYINITRFDIPDSKISDIISNTTQMAIKLVEQKGGKLVGQGDKAKLIIKTEATFNPPLEFCVGPNPRMEVGKKVDYDFYCTANKSYKWTLAKGNLPNGIEFKNGKISGVPSQAGVYPVTLQLSDGKKNIQKEFKLLVRNENIAAQADSIIANVHTLNTAVLDSCWYTFGQPMYAKSVNVINDGILNGEGSVFYSLAAKTNLPKVDYYGYAWKQEKSISMVALNIGCMEEFGGWFMSLNVQYQNEEGKWLPVEKTIIEPALPKSDIVFIQPHFVEYVISFNPVKTKAIRIIGDAAIQNHWHKYTKNVSGFTSVTELSVY</sequence>
<gene>
    <name evidence="2" type="ORF">KL86DYS2_10899</name>
</gene>
<dbReference type="InterPro" id="IPR005502">
    <property type="entry name" value="Ribosyl_crysJ1"/>
</dbReference>
<dbReference type="EMBL" id="FLUL01000001">
    <property type="protein sequence ID" value="SBV95380.1"/>
    <property type="molecule type" value="Genomic_DNA"/>
</dbReference>
<dbReference type="Pfam" id="PF05345">
    <property type="entry name" value="He_PIG"/>
    <property type="match status" value="1"/>
</dbReference>
<keyword evidence="1" id="KW-0732">Signal</keyword>
<evidence type="ECO:0000256" key="1">
    <source>
        <dbReference type="SAM" id="SignalP"/>
    </source>
</evidence>
<dbReference type="Gene3D" id="2.60.40.10">
    <property type="entry name" value="Immunoglobulins"/>
    <property type="match status" value="1"/>
</dbReference>
<protein>
    <recommendedName>
        <fullName evidence="3">ADP-ribosylglycohydrolase family protein</fullName>
    </recommendedName>
</protein>
<accession>A0A212J7G6</accession>
<dbReference type="Pfam" id="PF03747">
    <property type="entry name" value="ADP_ribosyl_GH"/>
    <property type="match status" value="1"/>
</dbReference>
<organism evidence="2">
    <name type="scientific">uncultured Dysgonomonas sp</name>
    <dbReference type="NCBI Taxonomy" id="206096"/>
    <lineage>
        <taxon>Bacteria</taxon>
        <taxon>Pseudomonadati</taxon>
        <taxon>Bacteroidota</taxon>
        <taxon>Bacteroidia</taxon>
        <taxon>Bacteroidales</taxon>
        <taxon>Dysgonomonadaceae</taxon>
        <taxon>Dysgonomonas</taxon>
        <taxon>environmental samples</taxon>
    </lineage>
</organism>
<dbReference type="SUPFAM" id="SSF101478">
    <property type="entry name" value="ADP-ribosylglycohydrolase"/>
    <property type="match status" value="1"/>
</dbReference>
<dbReference type="AlphaFoldDB" id="A0A212J7G6"/>
<reference evidence="2" key="1">
    <citation type="submission" date="2016-04" db="EMBL/GenBank/DDBJ databases">
        <authorList>
            <person name="Evans L.H."/>
            <person name="Alamgir A."/>
            <person name="Owens N."/>
            <person name="Weber N.D."/>
            <person name="Virtaneva K."/>
            <person name="Barbian K."/>
            <person name="Babar A."/>
            <person name="Rosenke K."/>
        </authorList>
    </citation>
    <scope>NUCLEOTIDE SEQUENCE</scope>
    <source>
        <strain evidence="2">86-2</strain>
    </source>
</reference>
<evidence type="ECO:0000313" key="2">
    <source>
        <dbReference type="EMBL" id="SBV95380.1"/>
    </source>
</evidence>
<dbReference type="InterPro" id="IPR036705">
    <property type="entry name" value="Ribosyl_crysJ1_sf"/>
</dbReference>
<dbReference type="Gene3D" id="1.10.4080.10">
    <property type="entry name" value="ADP-ribosylation/Crystallin J1"/>
    <property type="match status" value="1"/>
</dbReference>
<dbReference type="InterPro" id="IPR013783">
    <property type="entry name" value="Ig-like_fold"/>
</dbReference>
<feature type="chain" id="PRO_5012262025" description="ADP-ribosylglycohydrolase family protein" evidence="1">
    <location>
        <begin position="24"/>
        <end position="659"/>
    </location>
</feature>
<dbReference type="RefSeq" id="WP_291125810.1">
    <property type="nucleotide sequence ID" value="NZ_LT599021.1"/>
</dbReference>